<dbReference type="OrthoDB" id="4035795at2759"/>
<keyword evidence="2" id="KW-1185">Reference proteome</keyword>
<accession>A0A8H2VJM5</accession>
<dbReference type="AlphaFoldDB" id="A0A8H2VJM5"/>
<protein>
    <submittedName>
        <fullName evidence="1">Similar to Saccharomyces cerevisiae YJR135C MCM22 Protein involved in minichromosome maintenance</fullName>
    </submittedName>
</protein>
<dbReference type="RefSeq" id="XP_041408343.1">
    <property type="nucleotide sequence ID" value="XM_041552409.1"/>
</dbReference>
<evidence type="ECO:0000313" key="2">
    <source>
        <dbReference type="Proteomes" id="UP000644660"/>
    </source>
</evidence>
<reference evidence="1 2" key="1">
    <citation type="submission" date="2020-05" db="EMBL/GenBank/DDBJ databases">
        <authorList>
            <person name="Casaregola S."/>
            <person name="Devillers H."/>
            <person name="Grondin C."/>
        </authorList>
    </citation>
    <scope>NUCLEOTIDE SEQUENCE [LARGE SCALE GENOMIC DNA]</scope>
    <source>
        <strain evidence="1 2">CLIB 1767</strain>
    </source>
</reference>
<gene>
    <name evidence="1" type="ORF">KABA2_10S00506</name>
</gene>
<dbReference type="GeneID" id="64859578"/>
<comment type="caution">
    <text evidence="1">The sequence shown here is derived from an EMBL/GenBank/DDBJ whole genome shotgun (WGS) entry which is preliminary data.</text>
</comment>
<sequence length="232" mass="27272">MEDTIDDYVRSLETQLENKVVFLKQSRDSLKKLRQEYKDEEAQDINPDIWKAFMKKPVMYVEKSDPIGLSLADVDVYLRNESSLDWIEMMTGKEMNYCTTLKESINNQRNMNKDLSTLIGLLEQDDLETEEVEEIPVASNLLDQNQKLWDSLQLFTKEVLCKNENNRIEIYNLLKRLVKFDPLLTVSDFRISHESERLYRLLSKANLVDVIHIDNNTNSQVRLINFNDNDLS</sequence>
<dbReference type="Proteomes" id="UP000644660">
    <property type="component" value="Unassembled WGS sequence"/>
</dbReference>
<organism evidence="1 2">
    <name type="scientific">Maudiozyma barnettii</name>
    <dbReference type="NCBI Taxonomy" id="61262"/>
    <lineage>
        <taxon>Eukaryota</taxon>
        <taxon>Fungi</taxon>
        <taxon>Dikarya</taxon>
        <taxon>Ascomycota</taxon>
        <taxon>Saccharomycotina</taxon>
        <taxon>Saccharomycetes</taxon>
        <taxon>Saccharomycetales</taxon>
        <taxon>Saccharomycetaceae</taxon>
        <taxon>Maudiozyma</taxon>
    </lineage>
</organism>
<evidence type="ECO:0000313" key="1">
    <source>
        <dbReference type="EMBL" id="CAB4256499.1"/>
    </source>
</evidence>
<dbReference type="EMBL" id="CAEFZW010000010">
    <property type="protein sequence ID" value="CAB4256499.1"/>
    <property type="molecule type" value="Genomic_DNA"/>
</dbReference>
<proteinExistence type="predicted"/>
<name>A0A8H2VJM5_9SACH</name>